<dbReference type="PANTHER" id="PTHR31581:SF1">
    <property type="entry name" value="KICSTOR SUBUNIT 2"/>
    <property type="match status" value="1"/>
</dbReference>
<dbReference type="SUPFAM" id="SSF160651">
    <property type="entry name" value="FLJ32549 C-terminal domain-like"/>
    <property type="match status" value="1"/>
</dbReference>
<dbReference type="PANTHER" id="PTHR31581">
    <property type="entry name" value="KICSTOR COMPLEX PROTEIN C12ORF66"/>
    <property type="match status" value="1"/>
</dbReference>
<accession>A0A9P0BCZ2</accession>
<evidence type="ECO:0000256" key="5">
    <source>
        <dbReference type="ARBA" id="ARBA00072667"/>
    </source>
</evidence>
<evidence type="ECO:0000313" key="7">
    <source>
        <dbReference type="Proteomes" id="UP001154078"/>
    </source>
</evidence>
<dbReference type="Gene3D" id="1.10.3450.30">
    <property type="match status" value="1"/>
</dbReference>
<organism evidence="6 7">
    <name type="scientific">Brassicogethes aeneus</name>
    <name type="common">Rape pollen beetle</name>
    <name type="synonym">Meligethes aeneus</name>
    <dbReference type="NCBI Taxonomy" id="1431903"/>
    <lineage>
        <taxon>Eukaryota</taxon>
        <taxon>Metazoa</taxon>
        <taxon>Ecdysozoa</taxon>
        <taxon>Arthropoda</taxon>
        <taxon>Hexapoda</taxon>
        <taxon>Insecta</taxon>
        <taxon>Pterygota</taxon>
        <taxon>Neoptera</taxon>
        <taxon>Endopterygota</taxon>
        <taxon>Coleoptera</taxon>
        <taxon>Polyphaga</taxon>
        <taxon>Cucujiformia</taxon>
        <taxon>Nitidulidae</taxon>
        <taxon>Meligethinae</taxon>
        <taxon>Brassicogethes</taxon>
    </lineage>
</organism>
<reference evidence="6" key="1">
    <citation type="submission" date="2021-12" db="EMBL/GenBank/DDBJ databases">
        <authorList>
            <person name="King R."/>
        </authorList>
    </citation>
    <scope>NUCLEOTIDE SEQUENCE</scope>
</reference>
<dbReference type="AlphaFoldDB" id="A0A9P0BCZ2"/>
<dbReference type="GO" id="GO:0061462">
    <property type="term" value="P:protein localization to lysosome"/>
    <property type="evidence" value="ECO:0007669"/>
    <property type="project" value="TreeGrafter"/>
</dbReference>
<dbReference type="OrthoDB" id="18134at2759"/>
<dbReference type="Pfam" id="PF09404">
    <property type="entry name" value="C12orf66_like"/>
    <property type="match status" value="1"/>
</dbReference>
<sequence>MEREDEFLHTYFTHVSQLCYDKAKEHIEKEKDPKCTASTWNLFLNILPQLALAEKSYLDIGFLQTKHKSFLRKDNSLKSVYETLRSDLKKIEDNKCDKTISTYCQNIVQFISARINLIDLYEQIYSMGVNQQLKYDEILHNIDQLMQKYSLEFTDIALIPAKAVFTLECEILEQLFKALTELQKLQFLPSLALCHGAHTRLAAWENKIQCRETWKIGYVFKGNPLPSLFQWLQKLKGTVLSKFSLYFHDTLAQQTTPIDMRQLCSKLLHDHYQKIFSFQRKYDAACVILMSDNQVCCDTTDYDSFPIIVSYPPRSPPQLETILKMLSETANELMSKDKIIYKFSSQGQCTYILSTVEPNIYVVILFESKKSERDAYIGNFITDLCLNLRCTKVFSSLKNMGK</sequence>
<dbReference type="SUPFAM" id="SSF158548">
    <property type="entry name" value="FLJ32549 domain-like"/>
    <property type="match status" value="1"/>
</dbReference>
<comment type="subcellular location">
    <subcellularLocation>
        <location evidence="1">Lysosome membrane</location>
    </subcellularLocation>
</comment>
<evidence type="ECO:0000313" key="6">
    <source>
        <dbReference type="EMBL" id="CAH0560805.1"/>
    </source>
</evidence>
<gene>
    <name evidence="6" type="ORF">MELIAE_LOCUS10497</name>
</gene>
<evidence type="ECO:0000256" key="1">
    <source>
        <dbReference type="ARBA" id="ARBA00004656"/>
    </source>
</evidence>
<keyword evidence="7" id="KW-1185">Reference proteome</keyword>
<dbReference type="InterPro" id="IPR038060">
    <property type="entry name" value="C12orf66-like_central_sf"/>
</dbReference>
<dbReference type="FunFam" id="1.10.3450.30:FF:000001">
    <property type="entry name" value="KICSTOR complex protein C12orf66 homolog"/>
    <property type="match status" value="1"/>
</dbReference>
<evidence type="ECO:0000256" key="3">
    <source>
        <dbReference type="ARBA" id="ARBA00023228"/>
    </source>
</evidence>
<protein>
    <recommendedName>
        <fullName evidence="5">KICSTOR subunit 2</fullName>
    </recommendedName>
</protein>
<dbReference type="GO" id="GO:0034198">
    <property type="term" value="P:cellular response to amino acid starvation"/>
    <property type="evidence" value="ECO:0007669"/>
    <property type="project" value="TreeGrafter"/>
</dbReference>
<proteinExistence type="inferred from homology"/>
<dbReference type="GO" id="GO:0005765">
    <property type="term" value="C:lysosomal membrane"/>
    <property type="evidence" value="ECO:0007669"/>
    <property type="project" value="UniProtKB-SubCell"/>
</dbReference>
<keyword evidence="2" id="KW-0472">Membrane</keyword>
<name>A0A9P0BCZ2_BRAAE</name>
<keyword evidence="3" id="KW-0458">Lysosome</keyword>
<dbReference type="Proteomes" id="UP001154078">
    <property type="component" value="Chromosome 7"/>
</dbReference>
<dbReference type="EMBL" id="OV121138">
    <property type="protein sequence ID" value="CAH0560805.1"/>
    <property type="molecule type" value="Genomic_DNA"/>
</dbReference>
<evidence type="ECO:0000256" key="2">
    <source>
        <dbReference type="ARBA" id="ARBA00023136"/>
    </source>
</evidence>
<comment type="similarity">
    <text evidence="4">Belongs to the KICS2 family.</text>
</comment>
<dbReference type="InterPro" id="IPR018544">
    <property type="entry name" value="KICS_2"/>
</dbReference>
<evidence type="ECO:0000256" key="4">
    <source>
        <dbReference type="ARBA" id="ARBA00060863"/>
    </source>
</evidence>
<dbReference type="GO" id="GO:1904262">
    <property type="term" value="P:negative regulation of TORC1 signaling"/>
    <property type="evidence" value="ECO:0007669"/>
    <property type="project" value="TreeGrafter"/>
</dbReference>
<dbReference type="GO" id="GO:0042149">
    <property type="term" value="P:cellular response to glucose starvation"/>
    <property type="evidence" value="ECO:0007669"/>
    <property type="project" value="TreeGrafter"/>
</dbReference>